<dbReference type="SUPFAM" id="SSF53335">
    <property type="entry name" value="S-adenosyl-L-methionine-dependent methyltransferases"/>
    <property type="match status" value="1"/>
</dbReference>
<proteinExistence type="predicted"/>
<dbReference type="GO" id="GO:0032259">
    <property type="term" value="P:methylation"/>
    <property type="evidence" value="ECO:0007669"/>
    <property type="project" value="UniProtKB-KW"/>
</dbReference>
<dbReference type="OrthoDB" id="21414at2157"/>
<name>A0A1H8SLJ6_9EURY</name>
<dbReference type="GO" id="GO:0008171">
    <property type="term" value="F:O-methyltransferase activity"/>
    <property type="evidence" value="ECO:0007669"/>
    <property type="project" value="InterPro"/>
</dbReference>
<gene>
    <name evidence="4" type="ORF">SAMN04487948_105159</name>
</gene>
<evidence type="ECO:0000313" key="4">
    <source>
        <dbReference type="EMBL" id="SEO79073.1"/>
    </source>
</evidence>
<evidence type="ECO:0000313" key="5">
    <source>
        <dbReference type="Proteomes" id="UP000199126"/>
    </source>
</evidence>
<dbReference type="Pfam" id="PF01596">
    <property type="entry name" value="Methyltransf_3"/>
    <property type="match status" value="1"/>
</dbReference>
<keyword evidence="5" id="KW-1185">Reference proteome</keyword>
<protein>
    <submittedName>
        <fullName evidence="4">Predicted O-methyltransferase YrrM</fullName>
    </submittedName>
</protein>
<dbReference type="Proteomes" id="UP000199126">
    <property type="component" value="Unassembled WGS sequence"/>
</dbReference>
<evidence type="ECO:0000256" key="3">
    <source>
        <dbReference type="ARBA" id="ARBA00022691"/>
    </source>
</evidence>
<reference evidence="5" key="1">
    <citation type="submission" date="2016-10" db="EMBL/GenBank/DDBJ databases">
        <authorList>
            <person name="Varghese N."/>
            <person name="Submissions S."/>
        </authorList>
    </citation>
    <scope>NUCLEOTIDE SEQUENCE [LARGE SCALE GENOMIC DNA]</scope>
    <source>
        <strain evidence="5">CGMCC 1.10121</strain>
    </source>
</reference>
<sequence length="220" mass="23787">MTVLPDDLARFVRATGPAHDEIQAEMADHADERGFPTVGSEVGGTLQLLARLTDARRVFEFGSGFGYSAYWFLRGMDDNGEVVLTEVDADELAMAREFFERAGVDDRASFEEGDAIDVVDGYDGPFDLVLVDNEKHRYVEAFEAVREKVPVGGVVVADNVMAGPVDFESLLAHVDGDGLGDADDATCGIADYLDTVRDDEAFETVTLPLGEGIAVSTRVQ</sequence>
<organism evidence="4 5">
    <name type="scientific">Halogranum amylolyticum</name>
    <dbReference type="NCBI Taxonomy" id="660520"/>
    <lineage>
        <taxon>Archaea</taxon>
        <taxon>Methanobacteriati</taxon>
        <taxon>Methanobacteriota</taxon>
        <taxon>Stenosarchaea group</taxon>
        <taxon>Halobacteria</taxon>
        <taxon>Halobacteriales</taxon>
        <taxon>Haloferacaceae</taxon>
    </lineage>
</organism>
<accession>A0A1H8SLJ6</accession>
<dbReference type="CDD" id="cd02440">
    <property type="entry name" value="AdoMet_MTases"/>
    <property type="match status" value="1"/>
</dbReference>
<keyword evidence="1 4" id="KW-0489">Methyltransferase</keyword>
<evidence type="ECO:0000256" key="1">
    <source>
        <dbReference type="ARBA" id="ARBA00022603"/>
    </source>
</evidence>
<dbReference type="InterPro" id="IPR002935">
    <property type="entry name" value="SAM_O-MeTrfase"/>
</dbReference>
<keyword evidence="3" id="KW-0949">S-adenosyl-L-methionine</keyword>
<evidence type="ECO:0000256" key="2">
    <source>
        <dbReference type="ARBA" id="ARBA00022679"/>
    </source>
</evidence>
<keyword evidence="2 4" id="KW-0808">Transferase</keyword>
<dbReference type="PANTHER" id="PTHR43167:SF1">
    <property type="entry name" value="PUTATIVE (AFU_ORTHOLOGUE AFUA_6G01830)-RELATED"/>
    <property type="match status" value="1"/>
</dbReference>
<dbReference type="Gene3D" id="3.40.50.150">
    <property type="entry name" value="Vaccinia Virus protein VP39"/>
    <property type="match status" value="1"/>
</dbReference>
<dbReference type="InterPro" id="IPR029063">
    <property type="entry name" value="SAM-dependent_MTases_sf"/>
</dbReference>
<dbReference type="RefSeq" id="WP_089824234.1">
    <property type="nucleotide sequence ID" value="NZ_FODV01000005.1"/>
</dbReference>
<dbReference type="EMBL" id="FODV01000005">
    <property type="protein sequence ID" value="SEO79073.1"/>
    <property type="molecule type" value="Genomic_DNA"/>
</dbReference>
<dbReference type="PANTHER" id="PTHR43167">
    <property type="entry name" value="PUTATIVE (AFU_ORTHOLOGUE AFUA_6G01830)-RELATED"/>
    <property type="match status" value="1"/>
</dbReference>
<dbReference type="PROSITE" id="PS51682">
    <property type="entry name" value="SAM_OMT_I"/>
    <property type="match status" value="1"/>
</dbReference>
<dbReference type="AlphaFoldDB" id="A0A1H8SLJ6"/>